<accession>A0A031WK49</accession>
<reference evidence="1" key="1">
    <citation type="submission" date="2014-07" db="EMBL/GenBank/DDBJ databases">
        <authorList>
            <person name="Monot Marc"/>
        </authorList>
    </citation>
    <scope>NUCLEOTIDE SEQUENCE</scope>
    <source>
        <strain evidence="3">7032989</strain>
        <strain evidence="2">7032994</strain>
    </source>
</reference>
<reference evidence="4" key="2">
    <citation type="journal article" date="2018" name="Genome Biol.">
        <title>SKESA: strategic k-mer extension for scrupulous assemblies.</title>
        <authorList>
            <person name="Souvorov A."/>
            <person name="Agarwala R."/>
            <person name="Lipman D.J."/>
        </authorList>
    </citation>
    <scope>NUCLEOTIDE SEQUENCE</scope>
    <source>
        <strain evidence="4">HN1000</strain>
    </source>
</reference>
<sequence>MKVTSTGIVNGVIEDKYGKRGTQFNEGGMPTYSLPLKFEDAPKNTVSFAVFLEDKDSVPVCGFAWIHWLAVNITKDELNENESVTATDFVQGTTSWHGKLGGLDRLEASVYGGMAPPDRPHVYEIHVFALDTILDLEKGFYMNEFFKAIEGHVLDTFTLKGSYSN</sequence>
<dbReference type="EMBL" id="LK932759">
    <property type="protein sequence ID" value="CDS92757.1"/>
    <property type="molecule type" value="Genomic_DNA"/>
</dbReference>
<dbReference type="Proteomes" id="UP000878956">
    <property type="component" value="Unassembled WGS sequence"/>
</dbReference>
<dbReference type="EMBL" id="LK932527">
    <property type="protein sequence ID" value="CDS89171.1"/>
    <property type="molecule type" value="Genomic_DNA"/>
</dbReference>
<evidence type="ECO:0000313" key="5">
    <source>
        <dbReference type="EMBL" id="SJS16153.1"/>
    </source>
</evidence>
<evidence type="ECO:0000313" key="4">
    <source>
        <dbReference type="EMBL" id="HBH1540695.1"/>
    </source>
</evidence>
<evidence type="ECO:0000313" key="6">
    <source>
        <dbReference type="EMBL" id="VFD35369.1"/>
    </source>
</evidence>
<reference evidence="6 10" key="3">
    <citation type="submission" date="2019-02" db="EMBL/GenBank/DDBJ databases">
        <authorList>
            <consortium name="Pathogen Informatics"/>
        </authorList>
    </citation>
    <scope>NUCLEOTIDE SEQUENCE [LARGE SCALE GENOMIC DNA]</scope>
    <source>
        <strain evidence="6">Clo34</strain>
        <strain evidence="10">clo34</strain>
        <strain evidence="7">Tl291</strain>
        <strain evidence="9">tl291</strain>
        <strain evidence="5 8">VRECD0157</strain>
    </source>
</reference>
<evidence type="ECO:0000313" key="2">
    <source>
        <dbReference type="EMBL" id="CDS89788.1"/>
    </source>
</evidence>
<proteinExistence type="predicted"/>
<dbReference type="Proteomes" id="UP000372533">
    <property type="component" value="Unassembled WGS sequence"/>
</dbReference>
<protein>
    <submittedName>
        <fullName evidence="4 5">Kinase inhibitor</fullName>
    </submittedName>
    <submittedName>
        <fullName evidence="1 6">Phosphatidylethanolamine-binding regulatory protein</fullName>
    </submittedName>
</protein>
<evidence type="ECO:0000313" key="7">
    <source>
        <dbReference type="EMBL" id="VHY07779.1"/>
    </source>
</evidence>
<dbReference type="SUPFAM" id="SSF49777">
    <property type="entry name" value="PEBP-like"/>
    <property type="match status" value="1"/>
</dbReference>
<dbReference type="KEGG" id="pdf:CD630DERM_31670"/>
<dbReference type="EMBL" id="LK932413">
    <property type="protein sequence ID" value="CDS89788.1"/>
    <property type="molecule type" value="Genomic_DNA"/>
</dbReference>
<evidence type="ECO:0000313" key="10">
    <source>
        <dbReference type="Proteomes" id="UP000411588"/>
    </source>
</evidence>
<dbReference type="Proteomes" id="UP000189137">
    <property type="component" value="Unassembled WGS sequence"/>
</dbReference>
<dbReference type="InterPro" id="IPR008914">
    <property type="entry name" value="PEBP"/>
</dbReference>
<dbReference type="AlphaFoldDB" id="A0A031WK49"/>
<evidence type="ECO:0000313" key="9">
    <source>
        <dbReference type="Proteomes" id="UP000372533"/>
    </source>
</evidence>
<dbReference type="Pfam" id="PF01161">
    <property type="entry name" value="PBP"/>
    <property type="match status" value="1"/>
</dbReference>
<organism evidence="1">
    <name type="scientific">Clostridioides difficile</name>
    <name type="common">Peptoclostridium difficile</name>
    <dbReference type="NCBI Taxonomy" id="1496"/>
    <lineage>
        <taxon>Bacteria</taxon>
        <taxon>Bacillati</taxon>
        <taxon>Bacillota</taxon>
        <taxon>Clostridia</taxon>
        <taxon>Peptostreptococcales</taxon>
        <taxon>Peptostreptococcaceae</taxon>
        <taxon>Clostridioides</taxon>
    </lineage>
</organism>
<keyword evidence="4" id="KW-0649">Protein kinase inhibitor</keyword>
<gene>
    <name evidence="3" type="ORF">BN1095_1180001</name>
    <name evidence="1" type="ORF">BN1096_720004</name>
    <name evidence="2" type="ORF">BN1097_730004</name>
    <name evidence="4" type="ORF">KRM00_000146</name>
    <name evidence="7" type="ORF">SAMEA1402366_02005</name>
    <name evidence="6" type="ORF">SAMEA1402399_03490</name>
    <name evidence="5" type="ORF">SAMEA3375112_01384</name>
</gene>
<dbReference type="CDD" id="cd00865">
    <property type="entry name" value="PEBP_bact_arch"/>
    <property type="match status" value="1"/>
</dbReference>
<dbReference type="GeneID" id="66355580"/>
<dbReference type="Gene3D" id="3.90.280.10">
    <property type="entry name" value="PEBP-like"/>
    <property type="match status" value="1"/>
</dbReference>
<dbReference type="RefSeq" id="WP_003434976.1">
    <property type="nucleotide sequence ID" value="NZ_AP031492.1"/>
</dbReference>
<dbReference type="GO" id="GO:0004860">
    <property type="term" value="F:protein kinase inhibitor activity"/>
    <property type="evidence" value="ECO:0007669"/>
    <property type="project" value="UniProtKB-KW"/>
</dbReference>
<dbReference type="InterPro" id="IPR036610">
    <property type="entry name" value="PEBP-like_sf"/>
</dbReference>
<dbReference type="InterPro" id="IPR005247">
    <property type="entry name" value="YbhB_YbcL/LppC-like"/>
</dbReference>
<evidence type="ECO:0000313" key="8">
    <source>
        <dbReference type="Proteomes" id="UP000189137"/>
    </source>
</evidence>
<dbReference type="EMBL" id="FUPS01000004">
    <property type="protein sequence ID" value="SJS16153.1"/>
    <property type="molecule type" value="Genomic_DNA"/>
</dbReference>
<dbReference type="OMA" id="FEVMIQT"/>
<dbReference type="EMBL" id="DAEPXK010000001">
    <property type="protein sequence ID" value="HBH1540695.1"/>
    <property type="molecule type" value="Genomic_DNA"/>
</dbReference>
<evidence type="ECO:0000313" key="3">
    <source>
        <dbReference type="EMBL" id="CDS92757.1"/>
    </source>
</evidence>
<evidence type="ECO:0000313" key="1">
    <source>
        <dbReference type="EMBL" id="CDS89171.1"/>
    </source>
</evidence>
<dbReference type="EMBL" id="CAAJVP010000008">
    <property type="protein sequence ID" value="VHY07779.1"/>
    <property type="molecule type" value="Genomic_DNA"/>
</dbReference>
<dbReference type="NCBIfam" id="TIGR00481">
    <property type="entry name" value="YbhB/YbcL family Raf kinase inhibitor-like protein"/>
    <property type="match status" value="1"/>
</dbReference>
<reference evidence="4" key="4">
    <citation type="submission" date="2021-06" db="EMBL/GenBank/DDBJ databases">
        <authorList>
            <consortium name="NCBI Pathogen Detection Project"/>
        </authorList>
    </citation>
    <scope>NUCLEOTIDE SEQUENCE</scope>
    <source>
        <strain evidence="4">HN1000</strain>
    </source>
</reference>
<dbReference type="Proteomes" id="UP000411588">
    <property type="component" value="Unassembled WGS sequence"/>
</dbReference>
<dbReference type="EMBL" id="CAADAN010000017">
    <property type="protein sequence ID" value="VFD35369.1"/>
    <property type="molecule type" value="Genomic_DNA"/>
</dbReference>
<name>A0A031WK49_CLODI</name>
<dbReference type="PATRIC" id="fig|1496.1373.peg.1698"/>